<feature type="domain" description="Glycosyltransferase 2-like" evidence="1">
    <location>
        <begin position="4"/>
        <end position="129"/>
    </location>
</feature>
<dbReference type="SUPFAM" id="SSF53448">
    <property type="entry name" value="Nucleotide-diphospho-sugar transferases"/>
    <property type="match status" value="1"/>
</dbReference>
<organism evidence="2 3">
    <name type="scientific">Fervidicoccus fontis</name>
    <dbReference type="NCBI Taxonomy" id="683846"/>
    <lineage>
        <taxon>Archaea</taxon>
        <taxon>Thermoproteota</taxon>
        <taxon>Thermoprotei</taxon>
        <taxon>Fervidicoccales</taxon>
        <taxon>Fervidicoccaceae</taxon>
        <taxon>Fervidicoccus</taxon>
    </lineage>
</organism>
<dbReference type="Proteomes" id="UP000652307">
    <property type="component" value="Unassembled WGS sequence"/>
</dbReference>
<accession>A0A843AIF3</accession>
<evidence type="ECO:0000259" key="1">
    <source>
        <dbReference type="Pfam" id="PF00535"/>
    </source>
</evidence>
<dbReference type="CDD" id="cd00761">
    <property type="entry name" value="Glyco_tranf_GTA_type"/>
    <property type="match status" value="1"/>
</dbReference>
<dbReference type="Gene3D" id="3.90.550.10">
    <property type="entry name" value="Spore Coat Polysaccharide Biosynthesis Protein SpsA, Chain A"/>
    <property type="match status" value="1"/>
</dbReference>
<gene>
    <name evidence="2" type="ORF">IOK49_04075</name>
</gene>
<keyword evidence="2" id="KW-0808">Transferase</keyword>
<dbReference type="Pfam" id="PF00535">
    <property type="entry name" value="Glycos_transf_2"/>
    <property type="match status" value="1"/>
</dbReference>
<evidence type="ECO:0000313" key="2">
    <source>
        <dbReference type="EMBL" id="MBE9391250.1"/>
    </source>
</evidence>
<sequence length="309" mass="35031">METCVVITTYKRAWALPYSIASLKDQSIPPSKVVFVLKPSGDESEKVIEECAEGLNYEIVIQNEGNVAMAVELGIKACKEHDLILFLDDDALASKNWIEKYTEFFERNKSAGGASGIVYKAVLEDNKVSLIDEPFYGKENYTVRSGIHRRPLPEYKDYCEWLSTSGLIGTKQCNSSFIPSVILIGVNMAFKTNAVEKCPLSALYKNSRKCLHYEVMLSYCAKKKGFETYRIVEKGLSPKVYHIANVESLTRGKGLSHQFWIQYDFSKDYWRLRKLGARVNFLHYLIAMGIIARGNLFIKIPATLYAIVK</sequence>
<dbReference type="EMBL" id="JADEZV010000002">
    <property type="protein sequence ID" value="MBE9391250.1"/>
    <property type="molecule type" value="Genomic_DNA"/>
</dbReference>
<dbReference type="GO" id="GO:0016740">
    <property type="term" value="F:transferase activity"/>
    <property type="evidence" value="ECO:0007669"/>
    <property type="project" value="UniProtKB-KW"/>
</dbReference>
<dbReference type="PANTHER" id="PTHR22916">
    <property type="entry name" value="GLYCOSYLTRANSFERASE"/>
    <property type="match status" value="1"/>
</dbReference>
<reference evidence="2" key="1">
    <citation type="submission" date="2020-10" db="EMBL/GenBank/DDBJ databases">
        <title>Fervidococcus fontis strain 3639Fd - the first crenarchaeon capable of growth on lipids.</title>
        <authorList>
            <person name="Kochetkova T.V."/>
            <person name="Elcheninov A.G."/>
            <person name="Toschakov S.V."/>
            <person name="Kublanov I.V."/>
        </authorList>
    </citation>
    <scope>NUCLEOTIDE SEQUENCE</scope>
    <source>
        <strain evidence="2">3639Fd</strain>
    </source>
</reference>
<dbReference type="AlphaFoldDB" id="A0A843AIF3"/>
<name>A0A843AIF3_9CREN</name>
<dbReference type="RefSeq" id="WP_014557820.1">
    <property type="nucleotide sequence ID" value="NZ_JADEZV010000002.1"/>
</dbReference>
<comment type="caution">
    <text evidence="2">The sequence shown here is derived from an EMBL/GenBank/DDBJ whole genome shotgun (WGS) entry which is preliminary data.</text>
</comment>
<evidence type="ECO:0000313" key="3">
    <source>
        <dbReference type="Proteomes" id="UP000652307"/>
    </source>
</evidence>
<dbReference type="InterPro" id="IPR029044">
    <property type="entry name" value="Nucleotide-diphossugar_trans"/>
</dbReference>
<protein>
    <submittedName>
        <fullName evidence="2">Glycosyltransferase family 2 protein</fullName>
    </submittedName>
</protein>
<dbReference type="InterPro" id="IPR001173">
    <property type="entry name" value="Glyco_trans_2-like"/>
</dbReference>
<dbReference type="GeneID" id="12449763"/>
<proteinExistence type="predicted"/>